<dbReference type="CDD" id="cd03801">
    <property type="entry name" value="GT4_PimA-like"/>
    <property type="match status" value="1"/>
</dbReference>
<sequence>MKITHIYFRYPLYSRGCYLTEYLRYLGENDVSSVLISEKYPNGAELPVVKNLTYLWVSRDKSELSFIFRVFKYLSHVEIRTSDVYHSIGTRGVLFGFIAKLIYHKKFVVTVEMVGDSSGGFLSHLSVFSYRYILKLCKPYKIILWSQYYKDKYFKNWNNAVVVPPGIKIIDRSVSRTASWDGPGMAELKIHFVKPLYKPNGTAAITLLDALETYKKKYGSSYKLTLYFRGENQEQEVIDHIKELDAEANVIIEKFLPFDAVNDAIRSSDITILPFSYAPTVSRSLLEAMMVGQLVLVTKYGEISTIIKDGQNGFFISEDSEEIADKIHYVLALSKTQKESIKNNARLSVEKNYNSVINFERNMKIFETSIRNA</sequence>
<dbReference type="SUPFAM" id="SSF53756">
    <property type="entry name" value="UDP-Glycosyltransferase/glycogen phosphorylase"/>
    <property type="match status" value="1"/>
</dbReference>
<comment type="caution">
    <text evidence="2">The sequence shown here is derived from an EMBL/GenBank/DDBJ whole genome shotgun (WGS) entry which is preliminary data.</text>
</comment>
<reference evidence="2 3" key="1">
    <citation type="journal article" date="2015" name="Nature">
        <title>rRNA introns, odd ribosomes, and small enigmatic genomes across a large radiation of phyla.</title>
        <authorList>
            <person name="Brown C.T."/>
            <person name="Hug L.A."/>
            <person name="Thomas B.C."/>
            <person name="Sharon I."/>
            <person name="Castelle C.J."/>
            <person name="Singh A."/>
            <person name="Wilkins M.J."/>
            <person name="Williams K.H."/>
            <person name="Banfield J.F."/>
        </authorList>
    </citation>
    <scope>NUCLEOTIDE SEQUENCE [LARGE SCALE GENOMIC DNA]</scope>
</reference>
<dbReference type="GO" id="GO:0016757">
    <property type="term" value="F:glycosyltransferase activity"/>
    <property type="evidence" value="ECO:0007669"/>
    <property type="project" value="InterPro"/>
</dbReference>
<evidence type="ECO:0000313" key="2">
    <source>
        <dbReference type="EMBL" id="KKS39446.1"/>
    </source>
</evidence>
<dbReference type="Proteomes" id="UP000033847">
    <property type="component" value="Unassembled WGS sequence"/>
</dbReference>
<accession>A0A0G1AZD8</accession>
<dbReference type="Pfam" id="PF00534">
    <property type="entry name" value="Glycos_transf_1"/>
    <property type="match status" value="1"/>
</dbReference>
<feature type="domain" description="Glycosyl transferase family 1" evidence="1">
    <location>
        <begin position="206"/>
        <end position="344"/>
    </location>
</feature>
<dbReference type="AlphaFoldDB" id="A0A0G1AZD8"/>
<proteinExistence type="predicted"/>
<dbReference type="PANTHER" id="PTHR12526">
    <property type="entry name" value="GLYCOSYLTRANSFERASE"/>
    <property type="match status" value="1"/>
</dbReference>
<name>A0A0G1AZD8_UNCKA</name>
<protein>
    <recommendedName>
        <fullName evidence="1">Glycosyl transferase family 1 domain-containing protein</fullName>
    </recommendedName>
</protein>
<gene>
    <name evidence="2" type="ORF">UV00_C0001G0014</name>
</gene>
<dbReference type="EMBL" id="LCCU01000001">
    <property type="protein sequence ID" value="KKS39446.1"/>
    <property type="molecule type" value="Genomic_DNA"/>
</dbReference>
<evidence type="ECO:0000259" key="1">
    <source>
        <dbReference type="Pfam" id="PF00534"/>
    </source>
</evidence>
<organism evidence="2 3">
    <name type="scientific">candidate division WWE3 bacterium GW2011_GWF1_42_14</name>
    <dbReference type="NCBI Taxonomy" id="1619138"/>
    <lineage>
        <taxon>Bacteria</taxon>
        <taxon>Katanobacteria</taxon>
    </lineage>
</organism>
<evidence type="ECO:0000313" key="3">
    <source>
        <dbReference type="Proteomes" id="UP000033847"/>
    </source>
</evidence>
<dbReference type="InterPro" id="IPR001296">
    <property type="entry name" value="Glyco_trans_1"/>
</dbReference>
<dbReference type="Gene3D" id="3.40.50.2000">
    <property type="entry name" value="Glycogen Phosphorylase B"/>
    <property type="match status" value="2"/>
</dbReference>